<evidence type="ECO:0000313" key="2">
    <source>
        <dbReference type="Proteomes" id="UP001176961"/>
    </source>
</evidence>
<sequence length="91" mass="10561">MWHYSNVFASLIAKEACALASESPWVHPMKNARKNSTICWCKKLSTAAKSGPVSQKHSRVRYYRLNQGKLLCLQRNTRLRRSDLVERTRQV</sequence>
<dbReference type="EMBL" id="CATQJL010000112">
    <property type="protein sequence ID" value="CAJ0595914.1"/>
    <property type="molecule type" value="Genomic_DNA"/>
</dbReference>
<evidence type="ECO:0000313" key="1">
    <source>
        <dbReference type="EMBL" id="CAJ0595914.1"/>
    </source>
</evidence>
<protein>
    <submittedName>
        <fullName evidence="1">Uncharacterized protein</fullName>
    </submittedName>
</protein>
<proteinExistence type="predicted"/>
<comment type="caution">
    <text evidence="1">The sequence shown here is derived from an EMBL/GenBank/DDBJ whole genome shotgun (WGS) entry which is preliminary data.</text>
</comment>
<dbReference type="AlphaFoldDB" id="A0AA36GPN7"/>
<gene>
    <name evidence="1" type="ORF">CYNAS_LOCUS7897</name>
</gene>
<keyword evidence="2" id="KW-1185">Reference proteome</keyword>
<organism evidence="1 2">
    <name type="scientific">Cylicocyclus nassatus</name>
    <name type="common">Nematode worm</name>
    <dbReference type="NCBI Taxonomy" id="53992"/>
    <lineage>
        <taxon>Eukaryota</taxon>
        <taxon>Metazoa</taxon>
        <taxon>Ecdysozoa</taxon>
        <taxon>Nematoda</taxon>
        <taxon>Chromadorea</taxon>
        <taxon>Rhabditida</taxon>
        <taxon>Rhabditina</taxon>
        <taxon>Rhabditomorpha</taxon>
        <taxon>Strongyloidea</taxon>
        <taxon>Strongylidae</taxon>
        <taxon>Cylicocyclus</taxon>
    </lineage>
</organism>
<name>A0AA36GPN7_CYLNA</name>
<accession>A0AA36GPN7</accession>
<reference evidence="1" key="1">
    <citation type="submission" date="2023-07" db="EMBL/GenBank/DDBJ databases">
        <authorList>
            <consortium name="CYATHOMIX"/>
        </authorList>
    </citation>
    <scope>NUCLEOTIDE SEQUENCE</scope>
    <source>
        <strain evidence="1">N/A</strain>
    </source>
</reference>
<dbReference type="Proteomes" id="UP001176961">
    <property type="component" value="Unassembled WGS sequence"/>
</dbReference>